<comment type="caution">
    <text evidence="2">The sequence shown here is derived from an EMBL/GenBank/DDBJ whole genome shotgun (WGS) entry which is preliminary data.</text>
</comment>
<gene>
    <name evidence="2" type="ORF">GCM10007315_05630</name>
</gene>
<dbReference type="RefSeq" id="WP_189410067.1">
    <property type="nucleotide sequence ID" value="NZ_BMYJ01000001.1"/>
</dbReference>
<evidence type="ECO:0008006" key="4">
    <source>
        <dbReference type="Google" id="ProtNLM"/>
    </source>
</evidence>
<dbReference type="Proteomes" id="UP000638981">
    <property type="component" value="Unassembled WGS sequence"/>
</dbReference>
<feature type="transmembrane region" description="Helical" evidence="1">
    <location>
        <begin position="87"/>
        <end position="109"/>
    </location>
</feature>
<evidence type="ECO:0000313" key="2">
    <source>
        <dbReference type="EMBL" id="GHC46736.1"/>
    </source>
</evidence>
<organism evidence="2 3">
    <name type="scientific">Neogemmobacter tilapiae</name>
    <dbReference type="NCBI Taxonomy" id="875041"/>
    <lineage>
        <taxon>Bacteria</taxon>
        <taxon>Pseudomonadati</taxon>
        <taxon>Pseudomonadota</taxon>
        <taxon>Alphaproteobacteria</taxon>
        <taxon>Rhodobacterales</taxon>
        <taxon>Paracoccaceae</taxon>
        <taxon>Neogemmobacter</taxon>
    </lineage>
</organism>
<name>A0A918THY4_9RHOB</name>
<feature type="transmembrane region" description="Helical" evidence="1">
    <location>
        <begin position="129"/>
        <end position="154"/>
    </location>
</feature>
<dbReference type="InterPro" id="IPR021737">
    <property type="entry name" value="Phage_phiKZ_Orf197"/>
</dbReference>
<feature type="transmembrane region" description="Helical" evidence="1">
    <location>
        <begin position="216"/>
        <end position="242"/>
    </location>
</feature>
<evidence type="ECO:0000313" key="3">
    <source>
        <dbReference type="Proteomes" id="UP000638981"/>
    </source>
</evidence>
<dbReference type="EMBL" id="BMYJ01000001">
    <property type="protein sequence ID" value="GHC46736.1"/>
    <property type="molecule type" value="Genomic_DNA"/>
</dbReference>
<evidence type="ECO:0000256" key="1">
    <source>
        <dbReference type="SAM" id="Phobius"/>
    </source>
</evidence>
<proteinExistence type="predicted"/>
<keyword evidence="1" id="KW-0812">Transmembrane</keyword>
<reference evidence="2" key="2">
    <citation type="submission" date="2020-09" db="EMBL/GenBank/DDBJ databases">
        <authorList>
            <person name="Sun Q."/>
            <person name="Kim S."/>
        </authorList>
    </citation>
    <scope>NUCLEOTIDE SEQUENCE</scope>
    <source>
        <strain evidence="2">KCTC 23310</strain>
    </source>
</reference>
<keyword evidence="3" id="KW-1185">Reference proteome</keyword>
<protein>
    <recommendedName>
        <fullName evidence="4">DUF3307 domain-containing protein</fullName>
    </recommendedName>
</protein>
<sequence length="252" mass="26683">MIETFAVLLFAHVLADFAFQTNWMVAHKRHPLTLALHGAIVWATAALALGSLHPALLLLALLHIAIDAAKAYAPWKGLAPFLTDQALHLATLVALTLYLPTLWATGLWAAPGPEGWVLNGESPLTATTLPPIMTLIAGFLLATRAGGFVIGLYMARWQNDWPEGLPGGGRAIGHLERAMIFLLILTGQAGGIGFLIAAKSVLRFGAVSDDRKFSEYVIMGTLASFGWAIAVAGGTVWLLAALPPLGLPDLSP</sequence>
<keyword evidence="1" id="KW-1133">Transmembrane helix</keyword>
<accession>A0A918THY4</accession>
<dbReference type="AlphaFoldDB" id="A0A918THY4"/>
<feature type="transmembrane region" description="Helical" evidence="1">
    <location>
        <begin position="175"/>
        <end position="196"/>
    </location>
</feature>
<reference evidence="2" key="1">
    <citation type="journal article" date="2014" name="Int. J. Syst. Evol. Microbiol.">
        <title>Complete genome sequence of Corynebacterium casei LMG S-19264T (=DSM 44701T), isolated from a smear-ripened cheese.</title>
        <authorList>
            <consortium name="US DOE Joint Genome Institute (JGI-PGF)"/>
            <person name="Walter F."/>
            <person name="Albersmeier A."/>
            <person name="Kalinowski J."/>
            <person name="Ruckert C."/>
        </authorList>
    </citation>
    <scope>NUCLEOTIDE SEQUENCE</scope>
    <source>
        <strain evidence="2">KCTC 23310</strain>
    </source>
</reference>
<keyword evidence="1" id="KW-0472">Membrane</keyword>
<dbReference type="Pfam" id="PF11750">
    <property type="entry name" value="DUF3307"/>
    <property type="match status" value="1"/>
</dbReference>
<feature type="transmembrane region" description="Helical" evidence="1">
    <location>
        <begin position="39"/>
        <end position="66"/>
    </location>
</feature>